<name>A0A453QFL3_AEGTS</name>
<reference evidence="1" key="3">
    <citation type="journal article" date="2017" name="Nature">
        <title>Genome sequence of the progenitor of the wheat D genome Aegilops tauschii.</title>
        <authorList>
            <person name="Luo M.C."/>
            <person name="Gu Y.Q."/>
            <person name="Puiu D."/>
            <person name="Wang H."/>
            <person name="Twardziok S.O."/>
            <person name="Deal K.R."/>
            <person name="Huo N."/>
            <person name="Zhu T."/>
            <person name="Wang L."/>
            <person name="Wang Y."/>
            <person name="McGuire P.E."/>
            <person name="Liu S."/>
            <person name="Long H."/>
            <person name="Ramasamy R.K."/>
            <person name="Rodriguez J.C."/>
            <person name="Van S.L."/>
            <person name="Yuan L."/>
            <person name="Wang Z."/>
            <person name="Xia Z."/>
            <person name="Xiao L."/>
            <person name="Anderson O.D."/>
            <person name="Ouyang S."/>
            <person name="Liang Y."/>
            <person name="Zimin A.V."/>
            <person name="Pertea G."/>
            <person name="Qi P."/>
            <person name="Bennetzen J.L."/>
            <person name="Dai X."/>
            <person name="Dawson M.W."/>
            <person name="Muller H.G."/>
            <person name="Kugler K."/>
            <person name="Rivarola-Duarte L."/>
            <person name="Spannagl M."/>
            <person name="Mayer K.F.X."/>
            <person name="Lu F.H."/>
            <person name="Bevan M.W."/>
            <person name="Leroy P."/>
            <person name="Li P."/>
            <person name="You F.M."/>
            <person name="Sun Q."/>
            <person name="Liu Z."/>
            <person name="Lyons E."/>
            <person name="Wicker T."/>
            <person name="Salzberg S.L."/>
            <person name="Devos K.M."/>
            <person name="Dvorak J."/>
        </authorList>
    </citation>
    <scope>NUCLEOTIDE SEQUENCE [LARGE SCALE GENOMIC DNA]</scope>
    <source>
        <strain evidence="1">cv. AL8/78</strain>
    </source>
</reference>
<dbReference type="Proteomes" id="UP000015105">
    <property type="component" value="Chromosome 7D"/>
</dbReference>
<sequence length="63" mass="7619">WGSHTFGHNRKRKKCIKTELEEIEREEEEGPLDPDLYEKKMCLQTKLNDILVNEELFWLQQSN</sequence>
<proteinExistence type="predicted"/>
<reference evidence="1" key="4">
    <citation type="submission" date="2019-03" db="UniProtKB">
        <authorList>
            <consortium name="EnsemblPlants"/>
        </authorList>
    </citation>
    <scope>IDENTIFICATION</scope>
</reference>
<evidence type="ECO:0000313" key="1">
    <source>
        <dbReference type="EnsemblPlants" id="AET7Gv20097600.1"/>
    </source>
</evidence>
<reference evidence="2" key="1">
    <citation type="journal article" date="2014" name="Science">
        <title>Ancient hybridizations among the ancestral genomes of bread wheat.</title>
        <authorList>
            <consortium name="International Wheat Genome Sequencing Consortium,"/>
            <person name="Marcussen T."/>
            <person name="Sandve S.R."/>
            <person name="Heier L."/>
            <person name="Spannagl M."/>
            <person name="Pfeifer M."/>
            <person name="Jakobsen K.S."/>
            <person name="Wulff B.B."/>
            <person name="Steuernagel B."/>
            <person name="Mayer K.F."/>
            <person name="Olsen O.A."/>
        </authorList>
    </citation>
    <scope>NUCLEOTIDE SEQUENCE [LARGE SCALE GENOMIC DNA]</scope>
    <source>
        <strain evidence="2">cv. AL8/78</strain>
    </source>
</reference>
<organism evidence="1 2">
    <name type="scientific">Aegilops tauschii subsp. strangulata</name>
    <name type="common">Goatgrass</name>
    <dbReference type="NCBI Taxonomy" id="200361"/>
    <lineage>
        <taxon>Eukaryota</taxon>
        <taxon>Viridiplantae</taxon>
        <taxon>Streptophyta</taxon>
        <taxon>Embryophyta</taxon>
        <taxon>Tracheophyta</taxon>
        <taxon>Spermatophyta</taxon>
        <taxon>Magnoliopsida</taxon>
        <taxon>Liliopsida</taxon>
        <taxon>Poales</taxon>
        <taxon>Poaceae</taxon>
        <taxon>BOP clade</taxon>
        <taxon>Pooideae</taxon>
        <taxon>Triticodae</taxon>
        <taxon>Triticeae</taxon>
        <taxon>Triticinae</taxon>
        <taxon>Aegilops</taxon>
    </lineage>
</organism>
<evidence type="ECO:0000313" key="2">
    <source>
        <dbReference type="Proteomes" id="UP000015105"/>
    </source>
</evidence>
<protein>
    <submittedName>
        <fullName evidence="1">Uncharacterized protein</fullName>
    </submittedName>
</protein>
<dbReference type="EnsemblPlants" id="AET7Gv20097600.1">
    <property type="protein sequence ID" value="AET7Gv20097600.1"/>
    <property type="gene ID" value="AET7Gv20097600"/>
</dbReference>
<reference evidence="1" key="5">
    <citation type="journal article" date="2021" name="G3 (Bethesda)">
        <title>Aegilops tauschii genome assembly Aet v5.0 features greater sequence contiguity and improved annotation.</title>
        <authorList>
            <person name="Wang L."/>
            <person name="Zhu T."/>
            <person name="Rodriguez J.C."/>
            <person name="Deal K.R."/>
            <person name="Dubcovsky J."/>
            <person name="McGuire P.E."/>
            <person name="Lux T."/>
            <person name="Spannagl M."/>
            <person name="Mayer K.F.X."/>
            <person name="Baldrich P."/>
            <person name="Meyers B.C."/>
            <person name="Huo N."/>
            <person name="Gu Y.Q."/>
            <person name="Zhou H."/>
            <person name="Devos K.M."/>
            <person name="Bennetzen J.L."/>
            <person name="Unver T."/>
            <person name="Budak H."/>
            <person name="Gulick P.J."/>
            <person name="Galiba G."/>
            <person name="Kalapos B."/>
            <person name="Nelson D.R."/>
            <person name="Li P."/>
            <person name="You F.M."/>
            <person name="Luo M.C."/>
            <person name="Dvorak J."/>
        </authorList>
    </citation>
    <scope>NUCLEOTIDE SEQUENCE [LARGE SCALE GENOMIC DNA]</scope>
    <source>
        <strain evidence="1">cv. AL8/78</strain>
    </source>
</reference>
<dbReference type="AlphaFoldDB" id="A0A453QFL3"/>
<keyword evidence="2" id="KW-1185">Reference proteome</keyword>
<reference evidence="2" key="2">
    <citation type="journal article" date="2017" name="Nat. Plants">
        <title>The Aegilops tauschii genome reveals multiple impacts of transposons.</title>
        <authorList>
            <person name="Zhao G."/>
            <person name="Zou C."/>
            <person name="Li K."/>
            <person name="Wang K."/>
            <person name="Li T."/>
            <person name="Gao L."/>
            <person name="Zhang X."/>
            <person name="Wang H."/>
            <person name="Yang Z."/>
            <person name="Liu X."/>
            <person name="Jiang W."/>
            <person name="Mao L."/>
            <person name="Kong X."/>
            <person name="Jiao Y."/>
            <person name="Jia J."/>
        </authorList>
    </citation>
    <scope>NUCLEOTIDE SEQUENCE [LARGE SCALE GENOMIC DNA]</scope>
    <source>
        <strain evidence="2">cv. AL8/78</strain>
    </source>
</reference>
<accession>A0A453QFL3</accession>
<dbReference type="Gramene" id="AET7Gv20097600.1">
    <property type="protein sequence ID" value="AET7Gv20097600.1"/>
    <property type="gene ID" value="AET7Gv20097600"/>
</dbReference>